<reference evidence="2" key="1">
    <citation type="journal article" date="2015" name="Nat. Genet.">
        <title>The genome and transcriptome of the zoonotic hookworm Ancylostoma ceylanicum identify infection-specific gene families.</title>
        <authorList>
            <person name="Schwarz E.M."/>
            <person name="Hu Y."/>
            <person name="Antoshechkin I."/>
            <person name="Miller M.M."/>
            <person name="Sternberg P.W."/>
            <person name="Aroian R.V."/>
        </authorList>
    </citation>
    <scope>NUCLEOTIDE SEQUENCE</scope>
    <source>
        <strain evidence="2">HY135</strain>
    </source>
</reference>
<comment type="caution">
    <text evidence="1">The sequence shown here is derived from an EMBL/GenBank/DDBJ whole genome shotgun (WGS) entry which is preliminary data.</text>
</comment>
<evidence type="ECO:0000313" key="1">
    <source>
        <dbReference type="EMBL" id="EYC16063.1"/>
    </source>
</evidence>
<protein>
    <submittedName>
        <fullName evidence="1">Uncharacterized protein</fullName>
    </submittedName>
</protein>
<evidence type="ECO:0000313" key="2">
    <source>
        <dbReference type="Proteomes" id="UP000024635"/>
    </source>
</evidence>
<dbReference type="AlphaFoldDB" id="A0A016UNM0"/>
<dbReference type="Proteomes" id="UP000024635">
    <property type="component" value="Unassembled WGS sequence"/>
</dbReference>
<dbReference type="EMBL" id="JARK01001371">
    <property type="protein sequence ID" value="EYC16063.1"/>
    <property type="molecule type" value="Genomic_DNA"/>
</dbReference>
<proteinExistence type="predicted"/>
<name>A0A016UNM0_9BILA</name>
<sequence>MNAIIAKMNFVAERRRRLQVSRPVTSFSDEERKCHQGNLQLLTPGTPAMNSNTRCMELSDVLEELHDARLPEIPMESIRFHVYEILRNATAAFNGTCREHLPNPANATLREDINSLTCNFPCKKYRTRSHNLNQHLINKYKSHLLYPTRHS</sequence>
<keyword evidence="2" id="KW-1185">Reference proteome</keyword>
<organism evidence="1 2">
    <name type="scientific">Ancylostoma ceylanicum</name>
    <dbReference type="NCBI Taxonomy" id="53326"/>
    <lineage>
        <taxon>Eukaryota</taxon>
        <taxon>Metazoa</taxon>
        <taxon>Ecdysozoa</taxon>
        <taxon>Nematoda</taxon>
        <taxon>Chromadorea</taxon>
        <taxon>Rhabditida</taxon>
        <taxon>Rhabditina</taxon>
        <taxon>Rhabditomorpha</taxon>
        <taxon>Strongyloidea</taxon>
        <taxon>Ancylostomatidae</taxon>
        <taxon>Ancylostomatinae</taxon>
        <taxon>Ancylostoma</taxon>
    </lineage>
</organism>
<accession>A0A016UNM0</accession>
<gene>
    <name evidence="1" type="primary">Acey_s0035.g3126</name>
    <name evidence="1" type="ORF">Y032_0035g3126</name>
</gene>